<dbReference type="GeneID" id="100373438"/>
<evidence type="ECO:0000256" key="4">
    <source>
        <dbReference type="ARBA" id="ARBA00023015"/>
    </source>
</evidence>
<evidence type="ECO:0000256" key="2">
    <source>
        <dbReference type="ARBA" id="ARBA00007530"/>
    </source>
</evidence>
<reference evidence="9" key="1">
    <citation type="submission" date="2025-08" db="UniProtKB">
        <authorList>
            <consortium name="RefSeq"/>
        </authorList>
    </citation>
    <scope>IDENTIFICATION</scope>
    <source>
        <tissue evidence="9">Testes</tissue>
    </source>
</reference>
<dbReference type="InterPro" id="IPR003228">
    <property type="entry name" value="TFIID_TAF12_dom"/>
</dbReference>
<dbReference type="PANTHER" id="PTHR12264">
    <property type="entry name" value="TRANSCRIPTION INITIATION FACTOR TFIID SUBUNIT 12"/>
    <property type="match status" value="1"/>
</dbReference>
<evidence type="ECO:0000313" key="9">
    <source>
        <dbReference type="RefSeq" id="XP_006822367.1"/>
    </source>
</evidence>
<evidence type="ECO:0000256" key="6">
    <source>
        <dbReference type="ARBA" id="ARBA00023242"/>
    </source>
</evidence>
<proteinExistence type="inferred from homology"/>
<dbReference type="Gene3D" id="1.10.20.10">
    <property type="entry name" value="Histone, subunit A"/>
    <property type="match status" value="1"/>
</dbReference>
<evidence type="ECO:0000313" key="8">
    <source>
        <dbReference type="Proteomes" id="UP000694865"/>
    </source>
</evidence>
<feature type="domain" description="Transcription initiation factor TFIID subunit 12" evidence="7">
    <location>
        <begin position="219"/>
        <end position="282"/>
    </location>
</feature>
<dbReference type="RefSeq" id="XP_006822367.1">
    <property type="nucleotide sequence ID" value="XM_006822304.1"/>
</dbReference>
<sequence>MSDTRCAMMATQQTSASVVTAGQGIGRKTLQDTIKEIETQIALLGPGPHTVKQQEDLSKLKELHGRALAEQEKATTIDSATTTASTCVCAGHSNPAAATNFPNAPQRTQLQPQLQPQMQQMQQMQPQMTVVQHSQPHIMTTQSTGTVQMVNIIKPPMVTTQATLPVVCTSAPQQLNTGLVNATASPVTIPRPITVQGGTTVPQPGTPGRISPEGNQILTKRRLHDLVKEVDPNEQLDEDVEELLLQIADDFIENVVTSACQLAKHRKSSTVEVKDVQLHLGKCLYVFHTVIP</sequence>
<keyword evidence="4" id="KW-0805">Transcription regulation</keyword>
<keyword evidence="8" id="KW-1185">Reference proteome</keyword>
<dbReference type="SUPFAM" id="SSF47113">
    <property type="entry name" value="Histone-fold"/>
    <property type="match status" value="1"/>
</dbReference>
<evidence type="ECO:0000259" key="7">
    <source>
        <dbReference type="Pfam" id="PF03847"/>
    </source>
</evidence>
<protein>
    <recommendedName>
        <fullName evidence="3">Transcription initiation factor TFIID subunit 12</fullName>
    </recommendedName>
</protein>
<name>A0ABM0MQS6_SACKO</name>
<dbReference type="InterPro" id="IPR009072">
    <property type="entry name" value="Histone-fold"/>
</dbReference>
<evidence type="ECO:0000256" key="3">
    <source>
        <dbReference type="ARBA" id="ARBA00017484"/>
    </source>
</evidence>
<dbReference type="InterPro" id="IPR037794">
    <property type="entry name" value="TAF12"/>
</dbReference>
<evidence type="ECO:0000256" key="5">
    <source>
        <dbReference type="ARBA" id="ARBA00023163"/>
    </source>
</evidence>
<dbReference type="CDD" id="cd07981">
    <property type="entry name" value="HFD_TAF12"/>
    <property type="match status" value="1"/>
</dbReference>
<organism evidence="8 9">
    <name type="scientific">Saccoglossus kowalevskii</name>
    <name type="common">Acorn worm</name>
    <dbReference type="NCBI Taxonomy" id="10224"/>
    <lineage>
        <taxon>Eukaryota</taxon>
        <taxon>Metazoa</taxon>
        <taxon>Hemichordata</taxon>
        <taxon>Enteropneusta</taxon>
        <taxon>Harrimaniidae</taxon>
        <taxon>Saccoglossus</taxon>
    </lineage>
</organism>
<keyword evidence="6" id="KW-0539">Nucleus</keyword>
<gene>
    <name evidence="9" type="primary">LOC100373438</name>
</gene>
<dbReference type="PANTHER" id="PTHR12264:SF21">
    <property type="entry name" value="TRANSCRIPTION INITIATION FACTOR TFIID SUBUNIT 12"/>
    <property type="match status" value="1"/>
</dbReference>
<comment type="subcellular location">
    <subcellularLocation>
        <location evidence="1">Nucleus</location>
    </subcellularLocation>
</comment>
<evidence type="ECO:0000256" key="1">
    <source>
        <dbReference type="ARBA" id="ARBA00004123"/>
    </source>
</evidence>
<keyword evidence="5" id="KW-0804">Transcription</keyword>
<comment type="similarity">
    <text evidence="2">Belongs to the TAF12 family.</text>
</comment>
<dbReference type="Pfam" id="PF03847">
    <property type="entry name" value="TFIID_20kDa"/>
    <property type="match status" value="1"/>
</dbReference>
<dbReference type="Proteomes" id="UP000694865">
    <property type="component" value="Unplaced"/>
</dbReference>
<accession>A0ABM0MQS6</accession>